<accession>A0A0C2BPW2</accession>
<comment type="caution">
    <text evidence="3">The sequence shown here is derived from an EMBL/GenBank/DDBJ whole genome shotgun (WGS) entry which is preliminary data.</text>
</comment>
<gene>
    <name evidence="3" type="ORF">TSA66_17065</name>
</gene>
<feature type="transmembrane region" description="Helical" evidence="1">
    <location>
        <begin position="12"/>
        <end position="32"/>
    </location>
</feature>
<dbReference type="InterPro" id="IPR014729">
    <property type="entry name" value="Rossmann-like_a/b/a_fold"/>
</dbReference>
<dbReference type="PANTHER" id="PTHR30336">
    <property type="entry name" value="INNER MEMBRANE PROTEIN, PROBABLE PERMEASE"/>
    <property type="match status" value="1"/>
</dbReference>
<feature type="transmembrane region" description="Helical" evidence="1">
    <location>
        <begin position="44"/>
        <end position="66"/>
    </location>
</feature>
<evidence type="ECO:0000256" key="1">
    <source>
        <dbReference type="SAM" id="Phobius"/>
    </source>
</evidence>
<dbReference type="GO" id="GO:0043164">
    <property type="term" value="P:Gram-negative-bacterium-type cell wall biogenesis"/>
    <property type="evidence" value="ECO:0007669"/>
    <property type="project" value="TreeGrafter"/>
</dbReference>
<protein>
    <submittedName>
        <fullName evidence="3">Membrane protein</fullName>
    </submittedName>
</protein>
<dbReference type="EMBL" id="JWJG01000028">
    <property type="protein sequence ID" value="KIF82119.1"/>
    <property type="molecule type" value="Genomic_DNA"/>
</dbReference>
<dbReference type="InterPro" id="IPR003848">
    <property type="entry name" value="DUF218"/>
</dbReference>
<keyword evidence="1" id="KW-0472">Membrane</keyword>
<dbReference type="InterPro" id="IPR051599">
    <property type="entry name" value="Cell_Envelope_Assoc"/>
</dbReference>
<evidence type="ECO:0000313" key="3">
    <source>
        <dbReference type="EMBL" id="KIF82119.1"/>
    </source>
</evidence>
<dbReference type="GO" id="GO:0005886">
    <property type="term" value="C:plasma membrane"/>
    <property type="evidence" value="ECO:0007669"/>
    <property type="project" value="TreeGrafter"/>
</dbReference>
<dbReference type="STRING" id="709839.TSA66_17065"/>
<dbReference type="Proteomes" id="UP000031572">
    <property type="component" value="Unassembled WGS sequence"/>
</dbReference>
<feature type="domain" description="DUF218" evidence="2">
    <location>
        <begin position="82"/>
        <end position="245"/>
    </location>
</feature>
<dbReference type="PANTHER" id="PTHR30336:SF4">
    <property type="entry name" value="ENVELOPE BIOGENESIS FACTOR ELYC"/>
    <property type="match status" value="1"/>
</dbReference>
<keyword evidence="1" id="KW-0812">Transmembrane</keyword>
<dbReference type="OrthoDB" id="9809813at2"/>
<reference evidence="3 4" key="1">
    <citation type="submission" date="2014-12" db="EMBL/GenBank/DDBJ databases">
        <title>Denitrispirillum autotrophicum gen. nov., sp. nov., Denitrifying, Facultatively Autotrophic Bacteria Isolated from Rice Paddy Soil.</title>
        <authorList>
            <person name="Ishii S."/>
            <person name="Ashida N."/>
            <person name="Ohno H."/>
            <person name="Otsuka S."/>
            <person name="Yokota A."/>
            <person name="Senoo K."/>
        </authorList>
    </citation>
    <scope>NUCLEOTIDE SEQUENCE [LARGE SCALE GENOMIC DNA]</scope>
    <source>
        <strain evidence="3 4">TSA66</strain>
    </source>
</reference>
<dbReference type="Pfam" id="PF02698">
    <property type="entry name" value="DUF218"/>
    <property type="match status" value="1"/>
</dbReference>
<dbReference type="RefSeq" id="WP_040040796.1">
    <property type="nucleotide sequence ID" value="NZ_JWJG01000028.1"/>
</dbReference>
<keyword evidence="4" id="KW-1185">Reference proteome</keyword>
<dbReference type="CDD" id="cd06259">
    <property type="entry name" value="YdcF-like"/>
    <property type="match status" value="1"/>
</dbReference>
<dbReference type="GO" id="GO:0000270">
    <property type="term" value="P:peptidoglycan metabolic process"/>
    <property type="evidence" value="ECO:0007669"/>
    <property type="project" value="TreeGrafter"/>
</dbReference>
<dbReference type="Gene3D" id="3.40.50.620">
    <property type="entry name" value="HUPs"/>
    <property type="match status" value="1"/>
</dbReference>
<evidence type="ECO:0000313" key="4">
    <source>
        <dbReference type="Proteomes" id="UP000031572"/>
    </source>
</evidence>
<sequence length="254" mass="27027">MNLSLIVTKTVSALLLPPLNLILLCTIGLLLHTRRPRLGRAISAFALVTLAVISTPAGALLLVAPLEHRSSSLMSAQHAGAQAIVVLGGGRIRNAPEYGGRDTPKPIPLVRLRYAAQLYRETGLPVLVSGGAPDGAAESEAAIMARSLREDFSVPVRWVEGGSDDTRQNAVLSAAILQAAGVQRILLVTDAMHMPRAQTLFTQTGLDVVAAPASLRSHSPLQATDFLPSDEGISRAHYALHEWIGLAWNAIRPR</sequence>
<organism evidence="3 4">
    <name type="scientific">Noviherbaspirillum autotrophicum</name>
    <dbReference type="NCBI Taxonomy" id="709839"/>
    <lineage>
        <taxon>Bacteria</taxon>
        <taxon>Pseudomonadati</taxon>
        <taxon>Pseudomonadota</taxon>
        <taxon>Betaproteobacteria</taxon>
        <taxon>Burkholderiales</taxon>
        <taxon>Oxalobacteraceae</taxon>
        <taxon>Noviherbaspirillum</taxon>
    </lineage>
</organism>
<proteinExistence type="predicted"/>
<dbReference type="AlphaFoldDB" id="A0A0C2BPW2"/>
<keyword evidence="1" id="KW-1133">Transmembrane helix</keyword>
<evidence type="ECO:0000259" key="2">
    <source>
        <dbReference type="Pfam" id="PF02698"/>
    </source>
</evidence>
<name>A0A0C2BPW2_9BURK</name>